<evidence type="ECO:0000313" key="3">
    <source>
        <dbReference type="Proteomes" id="UP000809137"/>
    </source>
</evidence>
<name>A0ABS1Z937_9GAMM</name>
<dbReference type="EMBL" id="JAFCXS010000015">
    <property type="protein sequence ID" value="MBM0748949.1"/>
    <property type="molecule type" value="Genomic_DNA"/>
</dbReference>
<gene>
    <name evidence="2" type="ORF">JJB79_16280</name>
</gene>
<reference evidence="2 3" key="1">
    <citation type="submission" date="2021-01" db="EMBL/GenBank/DDBJ databases">
        <title>Complete genome sequence of Pantoea eucrina OB49, a heavy metal tolerant bacterium with PGPR potential isolated from wheat in Algeria.</title>
        <authorList>
            <person name="Lekired A."/>
            <person name="Ouzari I.H."/>
        </authorList>
    </citation>
    <scope>NUCLEOTIDE SEQUENCE [LARGE SCALE GENOMIC DNA]</scope>
    <source>
        <strain evidence="2 3">OB49</strain>
    </source>
</reference>
<proteinExistence type="predicted"/>
<sequence length="193" mass="20430">MSQVLRIVGLEEDGLFGSAVLKSYNGLASHSHKRNYLARIVRNGYAVDEMGLSTLIELIQTTDGKKFMKMNQRDRMKRLLSLINVVMCEDVPELPESDVQPAPAPVVKAAPAPAEPPAAAPVSQPEPVATVSEPEPDPVPPAEPVAEASKPEEKPSASVAPDADSEGEAKVFGATRKKSGKGRSLINPAGAKS</sequence>
<organism evidence="2 3">
    <name type="scientific">Pantoea eucrina</name>
    <dbReference type="NCBI Taxonomy" id="472693"/>
    <lineage>
        <taxon>Bacteria</taxon>
        <taxon>Pseudomonadati</taxon>
        <taxon>Pseudomonadota</taxon>
        <taxon>Gammaproteobacteria</taxon>
        <taxon>Enterobacterales</taxon>
        <taxon>Erwiniaceae</taxon>
        <taxon>Pantoea</taxon>
    </lineage>
</organism>
<accession>A0ABS1Z937</accession>
<feature type="region of interest" description="Disordered" evidence="1">
    <location>
        <begin position="95"/>
        <end position="193"/>
    </location>
</feature>
<evidence type="ECO:0000313" key="2">
    <source>
        <dbReference type="EMBL" id="MBM0748949.1"/>
    </source>
</evidence>
<feature type="compositionally biased region" description="Low complexity" evidence="1">
    <location>
        <begin position="120"/>
        <end position="133"/>
    </location>
</feature>
<keyword evidence="3" id="KW-1185">Reference proteome</keyword>
<evidence type="ECO:0000256" key="1">
    <source>
        <dbReference type="SAM" id="MobiDB-lite"/>
    </source>
</evidence>
<feature type="compositionally biased region" description="Low complexity" evidence="1">
    <location>
        <begin position="99"/>
        <end position="112"/>
    </location>
</feature>
<dbReference type="Proteomes" id="UP000809137">
    <property type="component" value="Unassembled WGS sequence"/>
</dbReference>
<comment type="caution">
    <text evidence="2">The sequence shown here is derived from an EMBL/GenBank/DDBJ whole genome shotgun (WGS) entry which is preliminary data.</text>
</comment>
<dbReference type="RefSeq" id="WP_052246519.1">
    <property type="nucleotide sequence ID" value="NZ_JAFCXS010000015.1"/>
</dbReference>
<protein>
    <submittedName>
        <fullName evidence="2">Uncharacterized protein</fullName>
    </submittedName>
</protein>